<organism evidence="4 5">
    <name type="scientific">Clonostachys solani</name>
    <dbReference type="NCBI Taxonomy" id="160281"/>
    <lineage>
        <taxon>Eukaryota</taxon>
        <taxon>Fungi</taxon>
        <taxon>Dikarya</taxon>
        <taxon>Ascomycota</taxon>
        <taxon>Pezizomycotina</taxon>
        <taxon>Sordariomycetes</taxon>
        <taxon>Hypocreomycetidae</taxon>
        <taxon>Hypocreales</taxon>
        <taxon>Bionectriaceae</taxon>
        <taxon>Clonostachys</taxon>
    </lineage>
</organism>
<evidence type="ECO:0000256" key="1">
    <source>
        <dbReference type="ARBA" id="ARBA00008072"/>
    </source>
</evidence>
<evidence type="ECO:0000313" key="5">
    <source>
        <dbReference type="Proteomes" id="UP000775872"/>
    </source>
</evidence>
<feature type="domain" description="Enoyl reductase (ER)" evidence="3">
    <location>
        <begin position="12"/>
        <end position="318"/>
    </location>
</feature>
<evidence type="ECO:0000259" key="3">
    <source>
        <dbReference type="SMART" id="SM00829"/>
    </source>
</evidence>
<keyword evidence="5" id="KW-1185">Reference proteome</keyword>
<dbReference type="SUPFAM" id="SSF50129">
    <property type="entry name" value="GroES-like"/>
    <property type="match status" value="1"/>
</dbReference>
<reference evidence="5" key="1">
    <citation type="submission" date="2019-06" db="EMBL/GenBank/DDBJ databases">
        <authorList>
            <person name="Broberg M."/>
        </authorList>
    </citation>
    <scope>NUCLEOTIDE SEQUENCE [LARGE SCALE GENOMIC DNA]</scope>
</reference>
<comment type="caution">
    <text evidence="4">The sequence shown here is derived from an EMBL/GenBank/DDBJ whole genome shotgun (WGS) entry which is preliminary data.</text>
</comment>
<evidence type="ECO:0000256" key="2">
    <source>
        <dbReference type="ARBA" id="ARBA00023002"/>
    </source>
</evidence>
<dbReference type="EMBL" id="CABFOC020000044">
    <property type="protein sequence ID" value="CAH0052347.1"/>
    <property type="molecule type" value="Genomic_DNA"/>
</dbReference>
<dbReference type="SUPFAM" id="SSF51735">
    <property type="entry name" value="NAD(P)-binding Rossmann-fold domains"/>
    <property type="match status" value="1"/>
</dbReference>
<dbReference type="Proteomes" id="UP000775872">
    <property type="component" value="Unassembled WGS sequence"/>
</dbReference>
<evidence type="ECO:0000313" key="4">
    <source>
        <dbReference type="EMBL" id="CAH0052347.1"/>
    </source>
</evidence>
<dbReference type="GO" id="GO:0016651">
    <property type="term" value="F:oxidoreductase activity, acting on NAD(P)H"/>
    <property type="evidence" value="ECO:0007669"/>
    <property type="project" value="InterPro"/>
</dbReference>
<dbReference type="InterPro" id="IPR013154">
    <property type="entry name" value="ADH-like_N"/>
</dbReference>
<dbReference type="InterPro" id="IPR047122">
    <property type="entry name" value="Trans-enoyl_RdTase-like"/>
</dbReference>
<dbReference type="Gene3D" id="3.90.180.10">
    <property type="entry name" value="Medium-chain alcohol dehydrogenases, catalytic domain"/>
    <property type="match status" value="1"/>
</dbReference>
<dbReference type="OrthoDB" id="48317at2759"/>
<proteinExistence type="inferred from homology"/>
<dbReference type="PANTHER" id="PTHR45348:SF3">
    <property type="entry name" value="ENOYL REDUCTASE (ER) DOMAIN-CONTAINING PROTEIN"/>
    <property type="match status" value="1"/>
</dbReference>
<dbReference type="SMART" id="SM00829">
    <property type="entry name" value="PKS_ER"/>
    <property type="match status" value="1"/>
</dbReference>
<sequence length="322" mass="33840">MSIQQYQATKKGGPFALVSAPMPKPGAYEITIRPRAVSLNAIDWKNLQFGALVAGWPCVLGIEGSGTVESVGEGVTSFKPGDEVMSWIQRTQFNGAFQEVYSAHESVVAKKPANLSFEEASSIPITYLTAAATIAVGLKVHIPGLSNKNTNEAPPRSILVLGGSSGVGSSAIQLLRIALPSATIITTSSPTHHARLKSLGSHITLERSAQRDAAVLKAATPDGAGVDAIIDAVGAGSAEPAVYGALREDGPKLYSLVITRPGVELPEGINSTLVGGQSILDENPNAMKYLSKLLDENKYQLPLKVEVFGKGFQPLKQAWGKS</sequence>
<dbReference type="Gene3D" id="3.40.50.720">
    <property type="entry name" value="NAD(P)-binding Rossmann-like Domain"/>
    <property type="match status" value="1"/>
</dbReference>
<comment type="similarity">
    <text evidence="1">Belongs to the zinc-containing alcohol dehydrogenase family.</text>
</comment>
<keyword evidence="2" id="KW-0560">Oxidoreductase</keyword>
<dbReference type="InterPro" id="IPR036291">
    <property type="entry name" value="NAD(P)-bd_dom_sf"/>
</dbReference>
<gene>
    <name evidence="4" type="ORF">CSOL1703_00015467</name>
</gene>
<dbReference type="AlphaFoldDB" id="A0A9N9ZB54"/>
<name>A0A9N9ZB54_9HYPO</name>
<dbReference type="Pfam" id="PF08240">
    <property type="entry name" value="ADH_N"/>
    <property type="match status" value="1"/>
</dbReference>
<dbReference type="InterPro" id="IPR020843">
    <property type="entry name" value="ER"/>
</dbReference>
<reference evidence="4 5" key="2">
    <citation type="submission" date="2021-10" db="EMBL/GenBank/DDBJ databases">
        <authorList>
            <person name="Piombo E."/>
        </authorList>
    </citation>
    <scope>NUCLEOTIDE SEQUENCE [LARGE SCALE GENOMIC DNA]</scope>
</reference>
<protein>
    <recommendedName>
        <fullName evidence="3">Enoyl reductase (ER) domain-containing protein</fullName>
    </recommendedName>
</protein>
<dbReference type="InterPro" id="IPR011032">
    <property type="entry name" value="GroES-like_sf"/>
</dbReference>
<accession>A0A9N9ZB54</accession>
<dbReference type="PANTHER" id="PTHR45348">
    <property type="entry name" value="HYPOTHETICAL OXIDOREDUCTASE (EUROFUNG)"/>
    <property type="match status" value="1"/>
</dbReference>